<comment type="caution">
    <text evidence="1">The sequence shown here is derived from an EMBL/GenBank/DDBJ whole genome shotgun (WGS) entry which is preliminary data.</text>
</comment>
<gene>
    <name evidence="1" type="ORF">HMPREF9607_01199</name>
</gene>
<protein>
    <submittedName>
        <fullName evidence="1">Uncharacterized protein</fullName>
    </submittedName>
</protein>
<dbReference type="EMBL" id="ADZU01000019">
    <property type="protein sequence ID" value="EFS92668.1"/>
    <property type="molecule type" value="Genomic_DNA"/>
</dbReference>
<name>A0ABP2K6X3_9ACTN</name>
<dbReference type="Proteomes" id="UP000003179">
    <property type="component" value="Unassembled WGS sequence"/>
</dbReference>
<keyword evidence="2" id="KW-1185">Reference proteome</keyword>
<evidence type="ECO:0000313" key="2">
    <source>
        <dbReference type="Proteomes" id="UP000003179"/>
    </source>
</evidence>
<accession>A0ABP2K6X3</accession>
<evidence type="ECO:0000313" key="1">
    <source>
        <dbReference type="EMBL" id="EFS92668.1"/>
    </source>
</evidence>
<proteinExistence type="predicted"/>
<sequence>MSMELGIIQALTLTIPMYFGDCGGIRWVKNVVLFRRCSAGDEGTPIPENDAAVKKKRCN</sequence>
<organism evidence="1 2">
    <name type="scientific">Cutibacterium modestum HL044PA1</name>
    <dbReference type="NCBI Taxonomy" id="765109"/>
    <lineage>
        <taxon>Bacteria</taxon>
        <taxon>Bacillati</taxon>
        <taxon>Actinomycetota</taxon>
        <taxon>Actinomycetes</taxon>
        <taxon>Propionibacteriales</taxon>
        <taxon>Propionibacteriaceae</taxon>
        <taxon>Cutibacterium</taxon>
        <taxon>Cutibacterium modestum</taxon>
    </lineage>
</organism>
<reference evidence="1" key="1">
    <citation type="submission" date="2010-08" db="EMBL/GenBank/DDBJ databases">
        <authorList>
            <person name="Weinstock G."/>
            <person name="Sodergren E."/>
            <person name="Clifton S."/>
            <person name="Fulton L."/>
            <person name="Fulton B."/>
            <person name="Courtney L."/>
            <person name="Fronick C."/>
            <person name="Harrison M."/>
            <person name="Strong C."/>
            <person name="Farmer C."/>
            <person name="Delahaunty K."/>
            <person name="Markovic C."/>
            <person name="Hall O."/>
            <person name="Minx P."/>
            <person name="Tomlinson C."/>
            <person name="Mitreva M."/>
            <person name="Hou S."/>
            <person name="Chen J."/>
            <person name="Wollam A."/>
            <person name="Pepin K.H."/>
            <person name="Johnson M."/>
            <person name="Bhonagiri V."/>
            <person name="Zhang X."/>
            <person name="Suruliraj S."/>
            <person name="Warren W."/>
            <person name="Chinwalla A."/>
            <person name="Mardis E.R."/>
            <person name="Wilson R.K."/>
        </authorList>
    </citation>
    <scope>NUCLEOTIDE SEQUENCE [LARGE SCALE GENOMIC DNA]</scope>
    <source>
        <strain evidence="1">HL044PA1</strain>
    </source>
</reference>